<sequence length="47" mass="5565">MVNVDRRNTVRRLNREDPSEDFREGPEEKAWDEEDGLFDNEEIVVTG</sequence>
<protein>
    <submittedName>
        <fullName evidence="2">Uncharacterized protein</fullName>
    </submittedName>
</protein>
<feature type="region of interest" description="Disordered" evidence="1">
    <location>
        <begin position="1"/>
        <end position="34"/>
    </location>
</feature>
<organism evidence="2 3">
    <name type="scientific">Sinomonas terrae</name>
    <dbReference type="NCBI Taxonomy" id="2908838"/>
    <lineage>
        <taxon>Bacteria</taxon>
        <taxon>Bacillati</taxon>
        <taxon>Actinomycetota</taxon>
        <taxon>Actinomycetes</taxon>
        <taxon>Micrococcales</taxon>
        <taxon>Micrococcaceae</taxon>
        <taxon>Sinomonas</taxon>
    </lineage>
</organism>
<name>A0ABS9U479_9MICC</name>
<comment type="caution">
    <text evidence="2">The sequence shown here is derived from an EMBL/GenBank/DDBJ whole genome shotgun (WGS) entry which is preliminary data.</text>
</comment>
<accession>A0ABS9U479</accession>
<gene>
    <name evidence="2" type="ORF">L0M17_16155</name>
</gene>
<evidence type="ECO:0000313" key="3">
    <source>
        <dbReference type="Proteomes" id="UP001202922"/>
    </source>
</evidence>
<reference evidence="2 3" key="1">
    <citation type="submission" date="2022-03" db="EMBL/GenBank/DDBJ databases">
        <title>Sinomonas sp. isolated from a soil.</title>
        <authorList>
            <person name="Han J."/>
            <person name="Kim D.-U."/>
        </authorList>
    </citation>
    <scope>NUCLEOTIDE SEQUENCE [LARGE SCALE GENOMIC DNA]</scope>
    <source>
        <strain evidence="2 3">5-5</strain>
    </source>
</reference>
<proteinExistence type="predicted"/>
<evidence type="ECO:0000313" key="2">
    <source>
        <dbReference type="EMBL" id="MCH6471493.1"/>
    </source>
</evidence>
<dbReference type="EMBL" id="JAKZBV010000001">
    <property type="protein sequence ID" value="MCH6471493.1"/>
    <property type="molecule type" value="Genomic_DNA"/>
</dbReference>
<evidence type="ECO:0000256" key="1">
    <source>
        <dbReference type="SAM" id="MobiDB-lite"/>
    </source>
</evidence>
<feature type="compositionally biased region" description="Basic and acidic residues" evidence="1">
    <location>
        <begin position="1"/>
        <end position="29"/>
    </location>
</feature>
<dbReference type="Proteomes" id="UP001202922">
    <property type="component" value="Unassembled WGS sequence"/>
</dbReference>
<keyword evidence="3" id="KW-1185">Reference proteome</keyword>
<dbReference type="RefSeq" id="WP_241055313.1">
    <property type="nucleotide sequence ID" value="NZ_JAKZBV010000001.1"/>
</dbReference>